<keyword evidence="9" id="KW-1185">Reference proteome</keyword>
<evidence type="ECO:0000256" key="3">
    <source>
        <dbReference type="ARBA" id="ARBA00022729"/>
    </source>
</evidence>
<dbReference type="GO" id="GO:0008253">
    <property type="term" value="F:5'-nucleotidase activity"/>
    <property type="evidence" value="ECO:0007669"/>
    <property type="project" value="TreeGrafter"/>
</dbReference>
<keyword evidence="3 5" id="KW-0732">Signal</keyword>
<dbReference type="InterPro" id="IPR004843">
    <property type="entry name" value="Calcineurin-like_PHP"/>
</dbReference>
<dbReference type="SUPFAM" id="SSF55816">
    <property type="entry name" value="5'-nucleotidase (syn. UDP-sugar hydrolase), C-terminal domain"/>
    <property type="match status" value="1"/>
</dbReference>
<dbReference type="EMBL" id="UFRQ01000003">
    <property type="protein sequence ID" value="SUT89548.1"/>
    <property type="molecule type" value="Genomic_DNA"/>
</dbReference>
<dbReference type="InterPro" id="IPR006146">
    <property type="entry name" value="5'-Nucleotdase_CS"/>
</dbReference>
<evidence type="ECO:0000313" key="8">
    <source>
        <dbReference type="EMBL" id="SUT89548.1"/>
    </source>
</evidence>
<feature type="domain" description="Calcineurin-like phosphoesterase" evidence="6">
    <location>
        <begin position="31"/>
        <end position="250"/>
    </location>
</feature>
<dbReference type="Gene3D" id="3.90.780.10">
    <property type="entry name" value="5'-Nucleotidase, C-terminal domain"/>
    <property type="match status" value="1"/>
</dbReference>
<dbReference type="InterPro" id="IPR029052">
    <property type="entry name" value="Metallo-depent_PP-like"/>
</dbReference>
<sequence>MKTVLKLTALSLAFTAATAQAYEKDKVYHFTILHNNDIHGHFWASEKGEYGFAAQKTLVDRIKKEVETKGGSVILLNAGDVNTGVPESDTQNARPDIEAMNEIGYEAMTLGNHEFDNPLQLLDMQEKWAKFPFLSANVYNSKTGKPLVKPYILLNKNGLKVAVVGLTTEDTAKLGNPEYMGLVRFDDPTATARKVLAELQKTEKPDIKIALTHMGYYYDANFGSNAPGDVSMARKLEHQAFDVIVGAHSHDTVCVDDKGVWIKDYKPTQPCRPDFQNGTWIMQAGEWGKFLGRADFEFKNGETKLVNYQLIPVNLKEKIKTADGKTEYRYYTEEIPQDETLLAKLKHYKDEGDKLLNEKVGETHGKLEGERNVVRFKQTNLGRLIAESQRARVNADVGILNSGVVRASIDNGNITYRNVLTVMPFGNAVSYVDFNGKELQDYLNVVALKETDSGAYPQFTGDISMVIDFKNKTVTEVKIKGEPLSADKKYRVSVPNYSASGGDGYPNIKSHSTYVDTGFIDADVLKAFFEKNSPIDAAKFEPKGEIIYK</sequence>
<dbReference type="PROSITE" id="PS00786">
    <property type="entry name" value="5_NUCLEOTIDASE_2"/>
    <property type="match status" value="1"/>
</dbReference>
<name>A0A380TP17_9PAST</name>
<dbReference type="GO" id="GO:0030288">
    <property type="term" value="C:outer membrane-bounded periplasmic space"/>
    <property type="evidence" value="ECO:0007669"/>
    <property type="project" value="TreeGrafter"/>
</dbReference>
<reference evidence="8 9" key="1">
    <citation type="submission" date="2018-06" db="EMBL/GenBank/DDBJ databases">
        <authorList>
            <consortium name="Pathogen Informatics"/>
            <person name="Doyle S."/>
        </authorList>
    </citation>
    <scope>NUCLEOTIDE SEQUENCE [LARGE SCALE GENOMIC DNA]</scope>
    <source>
        <strain evidence="8 9">NCTC10801</strain>
    </source>
</reference>
<feature type="signal peptide" evidence="5">
    <location>
        <begin position="1"/>
        <end position="21"/>
    </location>
</feature>
<dbReference type="AlphaFoldDB" id="A0A380TP17"/>
<evidence type="ECO:0000259" key="7">
    <source>
        <dbReference type="Pfam" id="PF02872"/>
    </source>
</evidence>
<accession>A0A380TP17</accession>
<dbReference type="NCBIfam" id="NF007109">
    <property type="entry name" value="PRK09558.1"/>
    <property type="match status" value="1"/>
</dbReference>
<comment type="similarity">
    <text evidence="1 5">Belongs to the 5'-nucleotidase family.</text>
</comment>
<dbReference type="PRINTS" id="PR01607">
    <property type="entry name" value="APYRASEFAMLY"/>
</dbReference>
<dbReference type="InterPro" id="IPR008334">
    <property type="entry name" value="5'-Nucleotdase_C"/>
</dbReference>
<evidence type="ECO:0000256" key="2">
    <source>
        <dbReference type="ARBA" id="ARBA00022723"/>
    </source>
</evidence>
<dbReference type="OrthoDB" id="9803927at2"/>
<keyword evidence="4 5" id="KW-0547">Nucleotide-binding</keyword>
<feature type="chain" id="PRO_5016485450" evidence="5">
    <location>
        <begin position="22"/>
        <end position="549"/>
    </location>
</feature>
<evidence type="ECO:0000256" key="4">
    <source>
        <dbReference type="ARBA" id="ARBA00022741"/>
    </source>
</evidence>
<dbReference type="InterPro" id="IPR036907">
    <property type="entry name" value="5'-Nucleotdase_C_sf"/>
</dbReference>
<dbReference type="SUPFAM" id="SSF56300">
    <property type="entry name" value="Metallo-dependent phosphatases"/>
    <property type="match status" value="1"/>
</dbReference>
<dbReference type="Pfam" id="PF00149">
    <property type="entry name" value="Metallophos"/>
    <property type="match status" value="1"/>
</dbReference>
<dbReference type="GO" id="GO:0000166">
    <property type="term" value="F:nucleotide binding"/>
    <property type="evidence" value="ECO:0007669"/>
    <property type="project" value="UniProtKB-KW"/>
</dbReference>
<dbReference type="PANTHER" id="PTHR11575">
    <property type="entry name" value="5'-NUCLEOTIDASE-RELATED"/>
    <property type="match status" value="1"/>
</dbReference>
<dbReference type="Pfam" id="PF02872">
    <property type="entry name" value="5_nucleotid_C"/>
    <property type="match status" value="1"/>
</dbReference>
<dbReference type="InterPro" id="IPR006179">
    <property type="entry name" value="5_nucleotidase/apyrase"/>
</dbReference>
<dbReference type="GO" id="GO:0009166">
    <property type="term" value="P:nucleotide catabolic process"/>
    <property type="evidence" value="ECO:0007669"/>
    <property type="project" value="InterPro"/>
</dbReference>
<dbReference type="GO" id="GO:0046872">
    <property type="term" value="F:metal ion binding"/>
    <property type="evidence" value="ECO:0007669"/>
    <property type="project" value="UniProtKB-KW"/>
</dbReference>
<evidence type="ECO:0000256" key="1">
    <source>
        <dbReference type="ARBA" id="ARBA00006654"/>
    </source>
</evidence>
<gene>
    <name evidence="8" type="primary">ushA</name>
    <name evidence="8" type="ORF">NCTC10801_00977</name>
</gene>
<dbReference type="Proteomes" id="UP000254649">
    <property type="component" value="Unassembled WGS sequence"/>
</dbReference>
<evidence type="ECO:0000256" key="5">
    <source>
        <dbReference type="RuleBase" id="RU362119"/>
    </source>
</evidence>
<keyword evidence="5 8" id="KW-0378">Hydrolase</keyword>
<dbReference type="Gene3D" id="3.60.21.10">
    <property type="match status" value="1"/>
</dbReference>
<dbReference type="GO" id="GO:0008768">
    <property type="term" value="F:UDP-sugar diphosphatase activity"/>
    <property type="evidence" value="ECO:0007669"/>
    <property type="project" value="TreeGrafter"/>
</dbReference>
<organism evidence="8 9">
    <name type="scientific">[Actinobacillus] rossii</name>
    <dbReference type="NCBI Taxonomy" id="123820"/>
    <lineage>
        <taxon>Bacteria</taxon>
        <taxon>Pseudomonadati</taxon>
        <taxon>Pseudomonadota</taxon>
        <taxon>Gammaproteobacteria</taxon>
        <taxon>Pasteurellales</taxon>
        <taxon>Pasteurellaceae</taxon>
    </lineage>
</organism>
<feature type="domain" description="5'-Nucleotidase C-terminal" evidence="7">
    <location>
        <begin position="361"/>
        <end position="508"/>
    </location>
</feature>
<evidence type="ECO:0000259" key="6">
    <source>
        <dbReference type="Pfam" id="PF00149"/>
    </source>
</evidence>
<protein>
    <submittedName>
        <fullName evidence="8">Bifunctional UDP-sugar hydrolase/5'-nucleotidase periplasmic</fullName>
    </submittedName>
</protein>
<dbReference type="PANTHER" id="PTHR11575:SF46">
    <property type="entry name" value="PROTEIN USHA"/>
    <property type="match status" value="1"/>
</dbReference>
<proteinExistence type="inferred from homology"/>
<evidence type="ECO:0000313" key="9">
    <source>
        <dbReference type="Proteomes" id="UP000254649"/>
    </source>
</evidence>
<keyword evidence="2" id="KW-0479">Metal-binding</keyword>